<dbReference type="Proteomes" id="UP001412239">
    <property type="component" value="Unassembled WGS sequence"/>
</dbReference>
<evidence type="ECO:0008006" key="10">
    <source>
        <dbReference type="Google" id="ProtNLM"/>
    </source>
</evidence>
<evidence type="ECO:0000256" key="6">
    <source>
        <dbReference type="ARBA" id="ARBA00022839"/>
    </source>
</evidence>
<dbReference type="GO" id="GO:0005739">
    <property type="term" value="C:mitochondrion"/>
    <property type="evidence" value="ECO:0007669"/>
    <property type="project" value="TreeGrafter"/>
</dbReference>
<keyword evidence="6" id="KW-0269">Exonuclease</keyword>
<dbReference type="GO" id="GO:0045145">
    <property type="term" value="F:single-stranded DNA 5'-3' DNA exonuclease activity"/>
    <property type="evidence" value="ECO:0007669"/>
    <property type="project" value="InterPro"/>
</dbReference>
<keyword evidence="4" id="KW-0479">Metal-binding</keyword>
<keyword evidence="4" id="KW-0411">Iron-sulfur</keyword>
<evidence type="ECO:0000256" key="5">
    <source>
        <dbReference type="ARBA" id="ARBA00022722"/>
    </source>
</evidence>
<comment type="similarity">
    <text evidence="2">Belongs to the EXO5 family.</text>
</comment>
<evidence type="ECO:0000256" key="4">
    <source>
        <dbReference type="ARBA" id="ARBA00022485"/>
    </source>
</evidence>
<evidence type="ECO:0000256" key="3">
    <source>
        <dbReference type="ARBA" id="ARBA00011245"/>
    </source>
</evidence>
<keyword evidence="5" id="KW-0540">Nuclease</keyword>
<comment type="cofactor">
    <cofactor evidence="1">
        <name>[4Fe-4S] cluster</name>
        <dbReference type="ChEBI" id="CHEBI:49883"/>
    </cofactor>
</comment>
<sequence length="526" mass="58684">MSSDYGSDINLDDEGDLLNILDGNINDSTAYGSTPSSTDLPQQGREGKRVAIDNDGFPDSISHVNPASSRRVVLAPVFHNDSVDQDGEEGPILYPELAVGKDDEFIIQYPDLRACSDAVDDDEQSNITGAPPILGRIAETLPGMQPDDVPIPPEIDSRSPFDRFRARKKALSVTDLVSGVWCEQQFKYSLEQGFKRPTQAMKKGKKVHKVLEEQVHTTVRVEVATKEDQWGLKLFNMCQGLLSLRHGGLTRELNVFGFLNGYFIQGIIDEVSYTNPKTHVAEKTPPTTASDEASDSDSDGGVLLPIDLTSPSSPPPSTPEHDLMAHISDTKTRASQTVPRGSQLRATVLQLMLYHHLLSGLHAGDVDFTKVLENFDLDGSKNFSDNFLAQIASLDSEISLEELLENNSLRGLWGILQRKLREAINTISNTLAVNYRSQKYGDIMEIKTFEYDEVFLTEHLNHTLDWWQGKRPAAGVEIEEAWKCGRCEFEPDCTWRLAKIEELRRALETKKTKRKRSASPKKQKKS</sequence>
<dbReference type="EMBL" id="LN890945">
    <property type="protein sequence ID" value="CUS15544.1"/>
    <property type="molecule type" value="Genomic_DNA"/>
</dbReference>
<evidence type="ECO:0000313" key="9">
    <source>
        <dbReference type="Proteomes" id="UP001412239"/>
    </source>
</evidence>
<evidence type="ECO:0000256" key="2">
    <source>
        <dbReference type="ARBA" id="ARBA00009797"/>
    </source>
</evidence>
<dbReference type="Pfam" id="PF09810">
    <property type="entry name" value="Exo5"/>
    <property type="match status" value="1"/>
</dbReference>
<evidence type="ECO:0000256" key="1">
    <source>
        <dbReference type="ARBA" id="ARBA00001966"/>
    </source>
</evidence>
<name>A0A292Q820_9PEZI</name>
<dbReference type="PANTHER" id="PTHR14464:SF4">
    <property type="entry name" value="EXONUCLEASE V"/>
    <property type="match status" value="1"/>
</dbReference>
<keyword evidence="9" id="KW-1185">Reference proteome</keyword>
<keyword evidence="4" id="KW-0408">Iron</keyword>
<dbReference type="InterPro" id="IPR019190">
    <property type="entry name" value="EXOV"/>
</dbReference>
<dbReference type="PANTHER" id="PTHR14464">
    <property type="entry name" value="EXONUCLEASE V"/>
    <property type="match status" value="1"/>
</dbReference>
<organism evidence="8 9">
    <name type="scientific">Tuber aestivum</name>
    <name type="common">summer truffle</name>
    <dbReference type="NCBI Taxonomy" id="59557"/>
    <lineage>
        <taxon>Eukaryota</taxon>
        <taxon>Fungi</taxon>
        <taxon>Dikarya</taxon>
        <taxon>Ascomycota</taxon>
        <taxon>Pezizomycotina</taxon>
        <taxon>Pezizomycetes</taxon>
        <taxon>Pezizales</taxon>
        <taxon>Tuberaceae</taxon>
        <taxon>Tuber</taxon>
    </lineage>
</organism>
<proteinExistence type="inferred from homology"/>
<dbReference type="GO" id="GO:0005634">
    <property type="term" value="C:nucleus"/>
    <property type="evidence" value="ECO:0007669"/>
    <property type="project" value="TreeGrafter"/>
</dbReference>
<reference evidence="8" key="1">
    <citation type="submission" date="2015-10" db="EMBL/GenBank/DDBJ databases">
        <authorList>
            <person name="Regsiter A."/>
            <person name="william w."/>
        </authorList>
    </citation>
    <scope>NUCLEOTIDE SEQUENCE</scope>
    <source>
        <strain evidence="8">Montdore</strain>
    </source>
</reference>
<accession>A0A292Q820</accession>
<comment type="subunit">
    <text evidence="3">Monomer.</text>
</comment>
<keyword evidence="4" id="KW-0004">4Fe-4S</keyword>
<evidence type="ECO:0000256" key="7">
    <source>
        <dbReference type="SAM" id="MobiDB-lite"/>
    </source>
</evidence>
<evidence type="ECO:0000313" key="8">
    <source>
        <dbReference type="EMBL" id="CUS15544.1"/>
    </source>
</evidence>
<protein>
    <recommendedName>
        <fullName evidence="10">Exonuclease V</fullName>
    </recommendedName>
</protein>
<dbReference type="GO" id="GO:0036297">
    <property type="term" value="P:interstrand cross-link repair"/>
    <property type="evidence" value="ECO:0007669"/>
    <property type="project" value="TreeGrafter"/>
</dbReference>
<gene>
    <name evidence="8" type="ORF">GSTUAT00000247001</name>
</gene>
<keyword evidence="6" id="KW-0378">Hydrolase</keyword>
<dbReference type="GO" id="GO:0051539">
    <property type="term" value="F:4 iron, 4 sulfur cluster binding"/>
    <property type="evidence" value="ECO:0007669"/>
    <property type="project" value="UniProtKB-KW"/>
</dbReference>
<dbReference type="AlphaFoldDB" id="A0A292Q820"/>
<feature type="region of interest" description="Disordered" evidence="7">
    <location>
        <begin position="278"/>
        <end position="320"/>
    </location>
</feature>